<dbReference type="EMBL" id="MBEW02000023">
    <property type="protein sequence ID" value="RDY20692.1"/>
    <property type="molecule type" value="Genomic_DNA"/>
</dbReference>
<evidence type="ECO:0000256" key="4">
    <source>
        <dbReference type="ARBA" id="ARBA00022801"/>
    </source>
</evidence>
<dbReference type="Pfam" id="PF07501">
    <property type="entry name" value="G5"/>
    <property type="match status" value="1"/>
</dbReference>
<comment type="similarity">
    <text evidence="1">Belongs to the peptidase C40 family.</text>
</comment>
<keyword evidence="3" id="KW-0732">Signal</keyword>
<dbReference type="InterPro" id="IPR051202">
    <property type="entry name" value="Peptidase_C40"/>
</dbReference>
<dbReference type="GO" id="GO:0008234">
    <property type="term" value="F:cysteine-type peptidase activity"/>
    <property type="evidence" value="ECO:0007669"/>
    <property type="project" value="UniProtKB-KW"/>
</dbReference>
<feature type="domain" description="NlpC/P60" evidence="8">
    <location>
        <begin position="294"/>
        <end position="406"/>
    </location>
</feature>
<evidence type="ECO:0000256" key="3">
    <source>
        <dbReference type="ARBA" id="ARBA00022729"/>
    </source>
</evidence>
<sequence length="406" mass="44820">MIKNNDFREIVGTAGKYKFRRNMLTLRKRVNQNKFYFVLMVLMMAIGLALFTIKPGIGYEIRVNGTPVGFTKSPSAVMSVLTSLEQDLRVTKGDNIHYDMDVDFVKGRLGKNKIVNPDDLKVMVSSMIVIKKPAYVLKTDSGIAFAIDSKESMANILEGIKKPYIQGKKNAKAEVISNISLIQSDNVPVDKILNYEQAMSYITKENASDKVKPTFDVKTTYEQSSSRPIYKGVMTVTDPTMYEGQTRVKVEGSNGIKSVNSIVTEINGTVVDSQVMSEAVVTAAVDKVIAIGTKPKVAPVVSIAQKYLGVPYVWGGTTPRGFDCSGFVQYVYAQRGVYLPRTTYAMVNVGKRVSRSQLRPGDLVHFPGHVGIYVGAGQMIHAPKPGDHIRYGSIDTRNFLFGTRVL</sequence>
<feature type="domain" description="G5" evidence="7">
    <location>
        <begin position="215"/>
        <end position="295"/>
    </location>
</feature>
<reference evidence="9 10" key="1">
    <citation type="journal article" date="2016" name="Genome Announc.">
        <title>Draft Genome Sequence of Criibacterium bergeronii gen. nov., sp. nov., Strain CCRI-22567T, Isolated from a Vaginal Sample from a Woman with Bacterial Vaginosis.</title>
        <authorList>
            <person name="Maheux A.F."/>
            <person name="Berube E."/>
            <person name="Boudreau D.K."/>
            <person name="Raymond F."/>
            <person name="Corbeil J."/>
            <person name="Roy P.H."/>
            <person name="Boissinot M."/>
            <person name="Omar R.F."/>
        </authorList>
    </citation>
    <scope>NUCLEOTIDE SEQUENCE [LARGE SCALE GENOMIC DNA]</scope>
    <source>
        <strain evidence="9 10">CCRI-22567</strain>
    </source>
</reference>
<keyword evidence="4" id="KW-0378">Hydrolase</keyword>
<dbReference type="SMART" id="SM01208">
    <property type="entry name" value="G5"/>
    <property type="match status" value="1"/>
</dbReference>
<dbReference type="Gene3D" id="3.90.1720.10">
    <property type="entry name" value="endopeptidase domain like (from Nostoc punctiforme)"/>
    <property type="match status" value="1"/>
</dbReference>
<gene>
    <name evidence="9" type="ORF">BBG48_008780</name>
</gene>
<dbReference type="Pfam" id="PF00877">
    <property type="entry name" value="NLPC_P60"/>
    <property type="match status" value="1"/>
</dbReference>
<evidence type="ECO:0000259" key="8">
    <source>
        <dbReference type="PROSITE" id="PS51935"/>
    </source>
</evidence>
<dbReference type="InterPro" id="IPR038765">
    <property type="entry name" value="Papain-like_cys_pep_sf"/>
</dbReference>
<keyword evidence="6" id="KW-0472">Membrane</keyword>
<dbReference type="InterPro" id="IPR011098">
    <property type="entry name" value="G5_dom"/>
</dbReference>
<dbReference type="InterPro" id="IPR000064">
    <property type="entry name" value="NLP_P60_dom"/>
</dbReference>
<evidence type="ECO:0000259" key="7">
    <source>
        <dbReference type="PROSITE" id="PS51109"/>
    </source>
</evidence>
<dbReference type="GO" id="GO:0006508">
    <property type="term" value="P:proteolysis"/>
    <property type="evidence" value="ECO:0007669"/>
    <property type="project" value="UniProtKB-KW"/>
</dbReference>
<dbReference type="AlphaFoldDB" id="A0A371IJM3"/>
<evidence type="ECO:0000313" key="10">
    <source>
        <dbReference type="Proteomes" id="UP000093352"/>
    </source>
</evidence>
<dbReference type="PANTHER" id="PTHR47053:SF1">
    <property type="entry name" value="MUREIN DD-ENDOPEPTIDASE MEPH-RELATED"/>
    <property type="match status" value="1"/>
</dbReference>
<evidence type="ECO:0000313" key="9">
    <source>
        <dbReference type="EMBL" id="RDY20692.1"/>
    </source>
</evidence>
<accession>A0A371IJM3</accession>
<dbReference type="STRING" id="1871336.BBG48_04930"/>
<keyword evidence="6" id="KW-1133">Transmembrane helix</keyword>
<evidence type="ECO:0000256" key="5">
    <source>
        <dbReference type="ARBA" id="ARBA00022807"/>
    </source>
</evidence>
<dbReference type="RefSeq" id="WP_068913953.1">
    <property type="nucleotide sequence ID" value="NZ_MBEW02000023.1"/>
</dbReference>
<keyword evidence="6" id="KW-0812">Transmembrane</keyword>
<feature type="transmembrane region" description="Helical" evidence="6">
    <location>
        <begin position="35"/>
        <end position="53"/>
    </location>
</feature>
<dbReference type="SUPFAM" id="SSF54001">
    <property type="entry name" value="Cysteine proteinases"/>
    <property type="match status" value="1"/>
</dbReference>
<name>A0A371IJM3_9FIRM</name>
<comment type="caution">
    <text evidence="9">The sequence shown here is derived from an EMBL/GenBank/DDBJ whole genome shotgun (WGS) entry which is preliminary data.</text>
</comment>
<proteinExistence type="inferred from homology"/>
<evidence type="ECO:0000256" key="2">
    <source>
        <dbReference type="ARBA" id="ARBA00022670"/>
    </source>
</evidence>
<keyword evidence="10" id="KW-1185">Reference proteome</keyword>
<dbReference type="PROSITE" id="PS51935">
    <property type="entry name" value="NLPC_P60"/>
    <property type="match status" value="1"/>
</dbReference>
<keyword evidence="2" id="KW-0645">Protease</keyword>
<dbReference type="PANTHER" id="PTHR47053">
    <property type="entry name" value="MUREIN DD-ENDOPEPTIDASE MEPH-RELATED"/>
    <property type="match status" value="1"/>
</dbReference>
<protein>
    <submittedName>
        <fullName evidence="9">Peptidoglycan endopeptidase</fullName>
    </submittedName>
</protein>
<dbReference type="Proteomes" id="UP000093352">
    <property type="component" value="Unassembled WGS sequence"/>
</dbReference>
<evidence type="ECO:0000256" key="6">
    <source>
        <dbReference type="SAM" id="Phobius"/>
    </source>
</evidence>
<keyword evidence="5" id="KW-0788">Thiol protease</keyword>
<evidence type="ECO:0000256" key="1">
    <source>
        <dbReference type="ARBA" id="ARBA00007074"/>
    </source>
</evidence>
<dbReference type="Gene3D" id="2.20.230.10">
    <property type="entry name" value="Resuscitation-promoting factor rpfb"/>
    <property type="match status" value="1"/>
</dbReference>
<organism evidence="9 10">
    <name type="scientific">Criibacterium bergeronii</name>
    <dbReference type="NCBI Taxonomy" id="1871336"/>
    <lineage>
        <taxon>Bacteria</taxon>
        <taxon>Bacillati</taxon>
        <taxon>Bacillota</taxon>
        <taxon>Clostridia</taxon>
        <taxon>Peptostreptococcales</taxon>
        <taxon>Filifactoraceae</taxon>
        <taxon>Criibacterium</taxon>
    </lineage>
</organism>
<dbReference type="PROSITE" id="PS51109">
    <property type="entry name" value="G5"/>
    <property type="match status" value="1"/>
</dbReference>